<dbReference type="GO" id="GO:0005886">
    <property type="term" value="C:plasma membrane"/>
    <property type="evidence" value="ECO:0007669"/>
    <property type="project" value="TreeGrafter"/>
</dbReference>
<dbReference type="GO" id="GO:0045332">
    <property type="term" value="P:phospholipid translocation"/>
    <property type="evidence" value="ECO:0007669"/>
    <property type="project" value="TreeGrafter"/>
</dbReference>
<dbReference type="SUPFAM" id="SSF81660">
    <property type="entry name" value="Metal cation-transporting ATPase, ATP-binding domain N"/>
    <property type="match status" value="1"/>
</dbReference>
<proteinExistence type="inferred from homology"/>
<dbReference type="SUPFAM" id="SSF81653">
    <property type="entry name" value="Calcium ATPase, transduction domain A"/>
    <property type="match status" value="1"/>
</dbReference>
<name>A0A4U0UM64_9PEZI</name>
<evidence type="ECO:0000256" key="10">
    <source>
        <dbReference type="ARBA" id="ARBA00023136"/>
    </source>
</evidence>
<feature type="domain" description="P-type ATPase N-terminal" evidence="18">
    <location>
        <begin position="288"/>
        <end position="343"/>
    </location>
</feature>
<evidence type="ECO:0000256" key="15">
    <source>
        <dbReference type="PIRSR" id="PIRSR606539-3"/>
    </source>
</evidence>
<keyword evidence="5 14" id="KW-0547">Nucleotide-binding</keyword>
<dbReference type="SUPFAM" id="SSF81665">
    <property type="entry name" value="Calcium ATPase, transmembrane domain M"/>
    <property type="match status" value="1"/>
</dbReference>
<dbReference type="STRING" id="329885.A0A4U0UM64"/>
<dbReference type="PRINTS" id="PR00119">
    <property type="entry name" value="CATATPASE"/>
</dbReference>
<dbReference type="OrthoDB" id="377733at2759"/>
<feature type="binding site" evidence="14">
    <location>
        <position position="879"/>
    </location>
    <ligand>
        <name>ATP</name>
        <dbReference type="ChEBI" id="CHEBI:30616"/>
    </ligand>
</feature>
<dbReference type="NCBIfam" id="TIGR01652">
    <property type="entry name" value="ATPase-Plipid"/>
    <property type="match status" value="2"/>
</dbReference>
<evidence type="ECO:0000256" key="14">
    <source>
        <dbReference type="PIRSR" id="PIRSR606539-2"/>
    </source>
</evidence>
<evidence type="ECO:0000256" key="6">
    <source>
        <dbReference type="ARBA" id="ARBA00022840"/>
    </source>
</evidence>
<feature type="binding site" evidence="14">
    <location>
        <position position="1234"/>
    </location>
    <ligand>
        <name>ATP</name>
        <dbReference type="ChEBI" id="CHEBI:30616"/>
    </ligand>
</feature>
<feature type="compositionally biased region" description="Basic and acidic residues" evidence="17">
    <location>
        <begin position="73"/>
        <end position="86"/>
    </location>
</feature>
<gene>
    <name evidence="20" type="ORF">B0A54_12750</name>
</gene>
<dbReference type="PANTHER" id="PTHR24092:SF174">
    <property type="entry name" value="PHOSPHOLIPID-TRANSPORTING ATPASE DNF3-RELATED"/>
    <property type="match status" value="1"/>
</dbReference>
<dbReference type="InterPro" id="IPR008250">
    <property type="entry name" value="ATPase_P-typ_transduc_dom_A_sf"/>
</dbReference>
<dbReference type="GO" id="GO:0140326">
    <property type="term" value="F:ATPase-coupled intramembrane lipid transporter activity"/>
    <property type="evidence" value="ECO:0007669"/>
    <property type="project" value="UniProtKB-EC"/>
</dbReference>
<keyword evidence="6 14" id="KW-0067">ATP-binding</keyword>
<evidence type="ECO:0000256" key="17">
    <source>
        <dbReference type="SAM" id="MobiDB-lite"/>
    </source>
</evidence>
<evidence type="ECO:0000259" key="19">
    <source>
        <dbReference type="Pfam" id="PF16212"/>
    </source>
</evidence>
<evidence type="ECO:0000259" key="18">
    <source>
        <dbReference type="Pfam" id="PF16209"/>
    </source>
</evidence>
<feature type="region of interest" description="Disordered" evidence="17">
    <location>
        <begin position="904"/>
        <end position="947"/>
    </location>
</feature>
<dbReference type="GO" id="GO:0000287">
    <property type="term" value="F:magnesium ion binding"/>
    <property type="evidence" value="ECO:0007669"/>
    <property type="project" value="UniProtKB-UniRule"/>
</dbReference>
<dbReference type="SFLD" id="SFLDF00027">
    <property type="entry name" value="p-type_atpase"/>
    <property type="match status" value="1"/>
</dbReference>
<dbReference type="GO" id="GO:0005802">
    <property type="term" value="C:trans-Golgi network"/>
    <property type="evidence" value="ECO:0007669"/>
    <property type="project" value="TreeGrafter"/>
</dbReference>
<dbReference type="InterPro" id="IPR023299">
    <property type="entry name" value="ATPase_P-typ_cyto_dom_N"/>
</dbReference>
<sequence>MADDSAVDGGEGGNMRRRRSAQDDGEVDGTEQWWDQTGATKMFEGHQSEQPQRVGLSGDMERRPSMTQARKRKSDEMLYGNERRSEPTQSAVTRAAAIMAGDAVPCPPAGVSSASIASVSNAGTRNRHTPGASRIRPHIKDRGMSLRSSLFTKSLDRRAAGNDSFVEMQPIASSTQLTVGRQRTEKKSDQPSVTISPVADSESSLSASQCKPSFVDQDMPPASALPNYQHWVQGESNRYLPIQRMKEVYRKTRKLFLRIHETPPSKDGRHVLVDASRSEPLTDDRTGRPHIDNTIRSSKYTVWNFLPQQLYFQFSKLANTYFLTVSTLQMIPGLSTTGTYTTIIPLLFFVSLSMAKEGYEDLRRHRLDKCENYSDARVLKVSQTERKAADGEMQDVPVHWESVKWRSLQVGDIVKLQRDEPAPADMVLLRSSGANNLAYVETMALDGETNLKPKQPPADLIKLYGSEQGILSNRAEFVVEDPNLDLYNFEGKVMTGDKIAPLTNNEVLYRGSILRNTPDVIGAVIYSGEECKIRMNANKNPRIKAPSLQAIVNKVVLIIVCFVVFLALFNTIAYRVWHGTNKTKRWYLIRAKVPFAHTLITYIIMFNTMIPLSLYVSMEIIKVVQMLLLNSDVDMYDEVSNTPLEARTSTINEELGQVSYIFSDKTGTLTENVMQFRKLSVAGTAWLHDMDTAHPAPDENVLKPKSRKPGAKGKKALRSASPKPSLRDPHHRNIGNLSQRQSLDAQREPQHELPTAEMIRYIQRRPHTLFAQKAKMMILCMALCHTCLPERDGDGDDALSYQAASPDELALVQAARELGFVAYERDIAALVLKVYPNGLSHEPVYERYEVLDVIEFSSKRKRMSVVVRFPDGRICLMCKGADSAVMQRLRSAYLAHQKSAEVEKRVNERKSMEAQQALHHRSSVGGFPRTSSQSTRPSLTRPSISKAASTRDDIDDWLVGREHEATIPRHDERHYSPRPSAQFGRSSAVQSESGGSVFGEANDNELVEDSLAADDALVIERCLQHINDFATDGLRTLLYGYRFLEDDEYRIWKKSYHDATTSLVNRQQRIEEAGELIEQQLELGGATAIEDKLQSGVPETIDRLRRANIKMWMLTGDKRETAINIGHSCRLIKDFSSVTVLDHETGNVAQRVAAFILEINKGGVAHAVVVIDGHTLSIIEADASLHALFLELAILADSVICCRASPSQKAGLVHAIRRRIKGSVTLAIGDGANDIAMIQEAHVGIGITGKEGLQAARVSDYSIAQFRFLTKLLLVHGRWNYIRTCKYTVGTFWKEALFYTTQALFQRSAGYTGTSLYESWSLSMFNTLFTSLVVIFLGIFEQDLRAATLIAVPELYTKGQRSGGFNLSIYLGWMFMAASQSIIVFYTMRSLYGSAGFTLDQSLYPLGDMTYTACVIIIAVKLQLIEQRYRTYMAALGVFLAIGGWLLWNIVLALAYHSGMNPQYYVKGSLFHTFGRNALWWLVLLLTVTTCLAYEVAVRALKHAFFPTDVETFQTLEEDSGVRKRFEEASAPWLRAGGRCEGQDGRVESLREAEEQARREREVQELLDKPRVMEEGRMMKGGVERVEDVTPVGHGTRS</sequence>
<keyword evidence="8 16" id="KW-1278">Translocase</keyword>
<feature type="binding site" evidence="14">
    <location>
        <position position="1117"/>
    </location>
    <ligand>
        <name>ATP</name>
        <dbReference type="ChEBI" id="CHEBI:30616"/>
    </ligand>
</feature>
<keyword evidence="10 16" id="KW-0472">Membrane</keyword>
<feature type="region of interest" description="Disordered" evidence="17">
    <location>
        <begin position="968"/>
        <end position="994"/>
    </location>
</feature>
<feature type="transmembrane region" description="Helical" evidence="16">
    <location>
        <begin position="1403"/>
        <end position="1420"/>
    </location>
</feature>
<dbReference type="FunFam" id="3.40.50.1000:FF:000172">
    <property type="entry name" value="Phospholipid-transporting ATPase"/>
    <property type="match status" value="1"/>
</dbReference>
<evidence type="ECO:0000256" key="3">
    <source>
        <dbReference type="ARBA" id="ARBA00022692"/>
    </source>
</evidence>
<dbReference type="EMBL" id="NAJP01000056">
    <property type="protein sequence ID" value="TKA36908.1"/>
    <property type="molecule type" value="Genomic_DNA"/>
</dbReference>
<feature type="transmembrane region" description="Helical" evidence="16">
    <location>
        <begin position="1478"/>
        <end position="1497"/>
    </location>
</feature>
<feature type="compositionally biased region" description="Basic residues" evidence="17">
    <location>
        <begin position="704"/>
        <end position="717"/>
    </location>
</feature>
<evidence type="ECO:0000313" key="20">
    <source>
        <dbReference type="EMBL" id="TKA36908.1"/>
    </source>
</evidence>
<dbReference type="Pfam" id="PF13246">
    <property type="entry name" value="Cation_ATPase"/>
    <property type="match status" value="1"/>
</dbReference>
<reference evidence="20 21" key="1">
    <citation type="submission" date="2017-03" db="EMBL/GenBank/DDBJ databases">
        <title>Genomes of endolithic fungi from Antarctica.</title>
        <authorList>
            <person name="Coleine C."/>
            <person name="Masonjones S."/>
            <person name="Stajich J.E."/>
        </authorList>
    </citation>
    <scope>NUCLEOTIDE SEQUENCE [LARGE SCALE GENOMIC DNA]</scope>
    <source>
        <strain evidence="20 21">CCFEE 5311</strain>
    </source>
</reference>
<keyword evidence="4 15" id="KW-0479">Metal-binding</keyword>
<feature type="compositionally biased region" description="Basic and acidic residues" evidence="17">
    <location>
        <begin position="1577"/>
        <end position="1588"/>
    </location>
</feature>
<dbReference type="InterPro" id="IPR036412">
    <property type="entry name" value="HAD-like_sf"/>
</dbReference>
<dbReference type="Pfam" id="PF16212">
    <property type="entry name" value="PhoLip_ATPase_C"/>
    <property type="match status" value="1"/>
</dbReference>
<evidence type="ECO:0000256" key="16">
    <source>
        <dbReference type="RuleBase" id="RU362033"/>
    </source>
</evidence>
<feature type="binding site" evidence="14">
    <location>
        <position position="666"/>
    </location>
    <ligand>
        <name>ATP</name>
        <dbReference type="ChEBI" id="CHEBI:30616"/>
    </ligand>
</feature>
<evidence type="ECO:0000256" key="4">
    <source>
        <dbReference type="ARBA" id="ARBA00022723"/>
    </source>
</evidence>
<evidence type="ECO:0000256" key="12">
    <source>
        <dbReference type="ARBA" id="ARBA00049128"/>
    </source>
</evidence>
<feature type="binding site" evidence="14">
    <location>
        <position position="808"/>
    </location>
    <ligand>
        <name>ATP</name>
        <dbReference type="ChEBI" id="CHEBI:30616"/>
    </ligand>
</feature>
<comment type="cofactor">
    <cofactor evidence="15">
        <name>Mg(2+)</name>
        <dbReference type="ChEBI" id="CHEBI:18420"/>
    </cofactor>
</comment>
<evidence type="ECO:0000256" key="2">
    <source>
        <dbReference type="ARBA" id="ARBA00008109"/>
    </source>
</evidence>
<dbReference type="InterPro" id="IPR032630">
    <property type="entry name" value="P_typ_ATPase_c"/>
</dbReference>
<comment type="similarity">
    <text evidence="2 16">Belongs to the cation transport ATPase (P-type) (TC 3.A.3) family. Type IV subfamily.</text>
</comment>
<comment type="catalytic activity">
    <reaction evidence="11 16">
        <text>ATP + H2O + phospholipidSide 1 = ADP + phosphate + phospholipidSide 2.</text>
        <dbReference type="EC" id="7.6.2.1"/>
    </reaction>
</comment>
<feature type="transmembrane region" description="Helical" evidence="16">
    <location>
        <begin position="1367"/>
        <end position="1388"/>
    </location>
</feature>
<feature type="binding site" evidence="14">
    <location>
        <position position="1115"/>
    </location>
    <ligand>
        <name>ATP</name>
        <dbReference type="ChEBI" id="CHEBI:30616"/>
    </ligand>
</feature>
<feature type="binding site" evidence="14">
    <location>
        <position position="856"/>
    </location>
    <ligand>
        <name>ATP</name>
        <dbReference type="ChEBI" id="CHEBI:30616"/>
    </ligand>
</feature>
<keyword evidence="7 15" id="KW-0460">Magnesium</keyword>
<feature type="region of interest" description="Disordered" evidence="17">
    <location>
        <begin position="693"/>
        <end position="751"/>
    </location>
</feature>
<organism evidence="20 21">
    <name type="scientific">Friedmanniomyces endolithicus</name>
    <dbReference type="NCBI Taxonomy" id="329885"/>
    <lineage>
        <taxon>Eukaryota</taxon>
        <taxon>Fungi</taxon>
        <taxon>Dikarya</taxon>
        <taxon>Ascomycota</taxon>
        <taxon>Pezizomycotina</taxon>
        <taxon>Dothideomycetes</taxon>
        <taxon>Dothideomycetidae</taxon>
        <taxon>Mycosphaerellales</taxon>
        <taxon>Teratosphaeriaceae</taxon>
        <taxon>Friedmanniomyces</taxon>
    </lineage>
</organism>
<dbReference type="InterPro" id="IPR044492">
    <property type="entry name" value="P_typ_ATPase_HD_dom"/>
</dbReference>
<feature type="binding site" evidence="14">
    <location>
        <position position="1209"/>
    </location>
    <ligand>
        <name>ATP</name>
        <dbReference type="ChEBI" id="CHEBI:30616"/>
    </ligand>
</feature>
<feature type="transmembrane region" description="Helical" evidence="16">
    <location>
        <begin position="555"/>
        <end position="574"/>
    </location>
</feature>
<dbReference type="SUPFAM" id="SSF56784">
    <property type="entry name" value="HAD-like"/>
    <property type="match status" value="1"/>
</dbReference>
<dbReference type="Gene3D" id="2.70.150.10">
    <property type="entry name" value="Calcium-transporting ATPase, cytoplasmic transduction domain A"/>
    <property type="match status" value="1"/>
</dbReference>
<comment type="caution">
    <text evidence="20">The sequence shown here is derived from an EMBL/GenBank/DDBJ whole genome shotgun (WGS) entry which is preliminary data.</text>
</comment>
<dbReference type="GO" id="GO:0016887">
    <property type="term" value="F:ATP hydrolysis activity"/>
    <property type="evidence" value="ECO:0007669"/>
    <property type="project" value="InterPro"/>
</dbReference>
<dbReference type="NCBIfam" id="TIGR01494">
    <property type="entry name" value="ATPase_P-type"/>
    <property type="match status" value="1"/>
</dbReference>
<dbReference type="InterPro" id="IPR001757">
    <property type="entry name" value="P_typ_ATPase"/>
</dbReference>
<protein>
    <recommendedName>
        <fullName evidence="16">Phospholipid-transporting ATPase</fullName>
        <ecNumber evidence="16">7.6.2.1</ecNumber>
    </recommendedName>
</protein>
<evidence type="ECO:0000256" key="5">
    <source>
        <dbReference type="ARBA" id="ARBA00022741"/>
    </source>
</evidence>
<feature type="binding site" evidence="15">
    <location>
        <position position="1234"/>
    </location>
    <ligand>
        <name>Mg(2+)</name>
        <dbReference type="ChEBI" id="CHEBI:18420"/>
    </ligand>
</feature>
<dbReference type="GO" id="GO:0032456">
    <property type="term" value="P:endocytic recycling"/>
    <property type="evidence" value="ECO:0007669"/>
    <property type="project" value="TreeGrafter"/>
</dbReference>
<dbReference type="SFLD" id="SFLDG00002">
    <property type="entry name" value="C1.7:_P-type_atpase_like"/>
    <property type="match status" value="1"/>
</dbReference>
<dbReference type="GO" id="GO:0006892">
    <property type="term" value="P:post-Golgi vesicle-mediated transport"/>
    <property type="evidence" value="ECO:0007669"/>
    <property type="project" value="TreeGrafter"/>
</dbReference>
<dbReference type="FunFam" id="3.40.50.1000:FF:000001">
    <property type="entry name" value="Phospholipid-transporting ATPase IC"/>
    <property type="match status" value="1"/>
</dbReference>
<feature type="binding site" evidence="15">
    <location>
        <position position="1230"/>
    </location>
    <ligand>
        <name>Mg(2+)</name>
        <dbReference type="ChEBI" id="CHEBI:18420"/>
    </ligand>
</feature>
<evidence type="ECO:0000313" key="21">
    <source>
        <dbReference type="Proteomes" id="UP000310066"/>
    </source>
</evidence>
<feature type="binding site" evidence="14">
    <location>
        <position position="665"/>
    </location>
    <ligand>
        <name>ATP</name>
        <dbReference type="ChEBI" id="CHEBI:30616"/>
    </ligand>
</feature>
<feature type="compositionally biased region" description="Polar residues" evidence="17">
    <location>
        <begin position="190"/>
        <end position="211"/>
    </location>
</feature>
<comment type="catalytic activity">
    <reaction evidence="12">
        <text>a 1,2-diacyl-sn-glycero-3-phosphoethanolamine(out) + ATP + H2O = a 1,2-diacyl-sn-glycero-3-phosphoethanolamine(in) + ADP + phosphate + H(+)</text>
        <dbReference type="Rhea" id="RHEA:66132"/>
        <dbReference type="ChEBI" id="CHEBI:15377"/>
        <dbReference type="ChEBI" id="CHEBI:15378"/>
        <dbReference type="ChEBI" id="CHEBI:30616"/>
        <dbReference type="ChEBI" id="CHEBI:43474"/>
        <dbReference type="ChEBI" id="CHEBI:64612"/>
        <dbReference type="ChEBI" id="CHEBI:456216"/>
    </reaction>
    <physiologicalReaction direction="left-to-right" evidence="12">
        <dbReference type="Rhea" id="RHEA:66133"/>
    </physiologicalReaction>
</comment>
<dbReference type="InterPro" id="IPR023298">
    <property type="entry name" value="ATPase_P-typ_TM_dom_sf"/>
</dbReference>
<dbReference type="SFLD" id="SFLDS00003">
    <property type="entry name" value="Haloacid_Dehalogenase"/>
    <property type="match status" value="1"/>
</dbReference>
<feature type="binding site" evidence="14">
    <location>
        <position position="1233"/>
    </location>
    <ligand>
        <name>ATP</name>
        <dbReference type="ChEBI" id="CHEBI:30616"/>
    </ligand>
</feature>
<feature type="region of interest" description="Disordered" evidence="17">
    <location>
        <begin position="1"/>
        <end position="89"/>
    </location>
</feature>
<feature type="binding site" evidence="14">
    <location>
        <position position="1203"/>
    </location>
    <ligand>
        <name>ATP</name>
        <dbReference type="ChEBI" id="CHEBI:30616"/>
    </ligand>
</feature>
<evidence type="ECO:0000256" key="1">
    <source>
        <dbReference type="ARBA" id="ARBA00004141"/>
    </source>
</evidence>
<feature type="binding site" evidence="14">
    <location>
        <position position="664"/>
    </location>
    <ligand>
        <name>ATP</name>
        <dbReference type="ChEBI" id="CHEBI:30616"/>
    </ligand>
</feature>
<dbReference type="Pfam" id="PF16209">
    <property type="entry name" value="PhoLip_ATPase_N"/>
    <property type="match status" value="1"/>
</dbReference>
<feature type="domain" description="P-type ATPase C-terminal" evidence="19">
    <location>
        <begin position="1256"/>
        <end position="1508"/>
    </location>
</feature>
<feature type="transmembrane region" description="Helical" evidence="16">
    <location>
        <begin position="595"/>
        <end position="616"/>
    </location>
</feature>
<dbReference type="EC" id="7.6.2.1" evidence="16"/>
<dbReference type="PANTHER" id="PTHR24092">
    <property type="entry name" value="PROBABLE PHOSPHOLIPID-TRANSPORTING ATPASE"/>
    <property type="match status" value="1"/>
</dbReference>
<feature type="compositionally biased region" description="Polar residues" evidence="17">
    <location>
        <begin position="735"/>
        <end position="744"/>
    </location>
</feature>
<comment type="subcellular location">
    <subcellularLocation>
        <location evidence="1 16">Membrane</location>
        <topology evidence="1 16">Multi-pass membrane protein</topology>
    </subcellularLocation>
</comment>
<feature type="compositionally biased region" description="Polar residues" evidence="17">
    <location>
        <begin position="929"/>
        <end position="947"/>
    </location>
</feature>
<accession>A0A4U0UM64</accession>
<dbReference type="InterPro" id="IPR023214">
    <property type="entry name" value="HAD_sf"/>
</dbReference>
<dbReference type="InterPro" id="IPR006539">
    <property type="entry name" value="P-type_ATPase_IV"/>
</dbReference>
<feature type="binding site" evidence="15">
    <location>
        <position position="666"/>
    </location>
    <ligand>
        <name>Mg(2+)</name>
        <dbReference type="ChEBI" id="CHEBI:18420"/>
    </ligand>
</feature>
<feature type="binding site" evidence="14">
    <location>
        <position position="1035"/>
    </location>
    <ligand>
        <name>ATP</name>
        <dbReference type="ChEBI" id="CHEBI:30616"/>
    </ligand>
</feature>
<dbReference type="GO" id="GO:0005524">
    <property type="term" value="F:ATP binding"/>
    <property type="evidence" value="ECO:0007669"/>
    <property type="project" value="UniProtKB-UniRule"/>
</dbReference>
<dbReference type="Proteomes" id="UP000310066">
    <property type="component" value="Unassembled WGS sequence"/>
</dbReference>
<feature type="compositionally biased region" description="Basic and acidic residues" evidence="17">
    <location>
        <begin position="693"/>
        <end position="702"/>
    </location>
</feature>
<dbReference type="Pfam" id="PF00702">
    <property type="entry name" value="Hydrolase"/>
    <property type="match status" value="1"/>
</dbReference>
<feature type="binding site" evidence="15">
    <location>
        <position position="664"/>
    </location>
    <ligand>
        <name>Mg(2+)</name>
        <dbReference type="ChEBI" id="CHEBI:18420"/>
    </ligand>
</feature>
<feature type="transmembrane region" description="Helical" evidence="16">
    <location>
        <begin position="1432"/>
        <end position="1458"/>
    </location>
</feature>
<feature type="binding site" evidence="14">
    <location>
        <position position="1116"/>
    </location>
    <ligand>
        <name>ATP</name>
        <dbReference type="ChEBI" id="CHEBI:30616"/>
    </ligand>
</feature>
<feature type="region of interest" description="Disordered" evidence="17">
    <location>
        <begin position="1577"/>
        <end position="1598"/>
    </location>
</feature>
<feature type="compositionally biased region" description="Polar residues" evidence="17">
    <location>
        <begin position="983"/>
        <end position="994"/>
    </location>
</feature>
<evidence type="ECO:0000256" key="13">
    <source>
        <dbReference type="PIRSR" id="PIRSR606539-1"/>
    </source>
</evidence>
<evidence type="ECO:0000256" key="11">
    <source>
        <dbReference type="ARBA" id="ARBA00034036"/>
    </source>
</evidence>
<feature type="transmembrane region" description="Helical" evidence="16">
    <location>
        <begin position="1320"/>
        <end position="1340"/>
    </location>
</feature>
<keyword evidence="3 16" id="KW-0812">Transmembrane</keyword>
<feature type="region of interest" description="Disordered" evidence="17">
    <location>
        <begin position="176"/>
        <end position="212"/>
    </location>
</feature>
<dbReference type="FunFam" id="3.40.1110.10:FF:000090">
    <property type="entry name" value="Phospholipid-transporting ATPase"/>
    <property type="match status" value="1"/>
</dbReference>
<keyword evidence="9 16" id="KW-1133">Transmembrane helix</keyword>
<dbReference type="Gene3D" id="3.40.50.1000">
    <property type="entry name" value="HAD superfamily/HAD-like"/>
    <property type="match status" value="2"/>
</dbReference>
<dbReference type="InterPro" id="IPR018303">
    <property type="entry name" value="ATPase_P-typ_P_site"/>
</dbReference>
<feature type="active site" description="4-aspartylphosphate intermediate" evidence="13">
    <location>
        <position position="664"/>
    </location>
</feature>
<evidence type="ECO:0000256" key="7">
    <source>
        <dbReference type="ARBA" id="ARBA00022842"/>
    </source>
</evidence>
<dbReference type="Gene3D" id="3.40.1110.10">
    <property type="entry name" value="Calcium-transporting ATPase, cytoplasmic domain N"/>
    <property type="match status" value="3"/>
</dbReference>
<evidence type="ECO:0000256" key="9">
    <source>
        <dbReference type="ARBA" id="ARBA00022989"/>
    </source>
</evidence>
<evidence type="ECO:0000256" key="8">
    <source>
        <dbReference type="ARBA" id="ARBA00022967"/>
    </source>
</evidence>
<dbReference type="InterPro" id="IPR032631">
    <property type="entry name" value="P-type_ATPase_N"/>
</dbReference>
<dbReference type="PROSITE" id="PS00154">
    <property type="entry name" value="ATPASE_E1_E2"/>
    <property type="match status" value="1"/>
</dbReference>